<proteinExistence type="predicted"/>
<evidence type="ECO:0000256" key="1">
    <source>
        <dbReference type="SAM" id="Phobius"/>
    </source>
</evidence>
<accession>A0ABW1QUT2</accession>
<evidence type="ECO:0000259" key="2">
    <source>
        <dbReference type="PROSITE" id="PS50234"/>
    </source>
</evidence>
<keyword evidence="1" id="KW-0812">Transmembrane</keyword>
<dbReference type="Gene3D" id="3.40.50.410">
    <property type="entry name" value="von Willebrand factor, type A domain"/>
    <property type="match status" value="1"/>
</dbReference>
<gene>
    <name evidence="3" type="ORF">ACFPWU_01325</name>
</gene>
<dbReference type="SUPFAM" id="SSF53300">
    <property type="entry name" value="vWA-like"/>
    <property type="match status" value="1"/>
</dbReference>
<organism evidence="3 4">
    <name type="scientific">Nocardioides yefusunii</name>
    <dbReference type="NCBI Taxonomy" id="2500546"/>
    <lineage>
        <taxon>Bacteria</taxon>
        <taxon>Bacillati</taxon>
        <taxon>Actinomycetota</taxon>
        <taxon>Actinomycetes</taxon>
        <taxon>Propionibacteriales</taxon>
        <taxon>Nocardioidaceae</taxon>
        <taxon>Nocardioides</taxon>
    </lineage>
</organism>
<keyword evidence="1" id="KW-1133">Transmembrane helix</keyword>
<comment type="caution">
    <text evidence="3">The sequence shown here is derived from an EMBL/GenBank/DDBJ whole genome shotgun (WGS) entry which is preliminary data.</text>
</comment>
<dbReference type="Proteomes" id="UP001596098">
    <property type="component" value="Unassembled WGS sequence"/>
</dbReference>
<dbReference type="EMBL" id="JBHSQI010000001">
    <property type="protein sequence ID" value="MFC6152304.1"/>
    <property type="molecule type" value="Genomic_DNA"/>
</dbReference>
<keyword evidence="1" id="KW-0472">Membrane</keyword>
<sequence>MILNPEWVVLAFAAPTALWCTVALARSLAGVERGAALSRLLVALAVVGIGLRPTATEQVEVPVPSTTDLVVLLDRTASMAALDAAGGRSRIEAAGDDLAALVTATRGAEVTVVVFDDDARVAVPTTTDATAVGSFLRSVGWRPSVKATGSDVSVAVDLTSQLLTAMQAADPDHERYLVYAGDGEQTQSAAPSSFAELADLVDGALVLGYGTEQGAPMPVAPGETEQVSVDGEVQLSKIDEKNLNTIAADLGAPYLHRTDGGELPEFASAEHRTRSELEAGAEYHWWIALGAFPFLVHLMVLAVRDLREVRREA</sequence>
<feature type="transmembrane region" description="Helical" evidence="1">
    <location>
        <begin position="283"/>
        <end position="303"/>
    </location>
</feature>
<feature type="domain" description="VWFA" evidence="2">
    <location>
        <begin position="68"/>
        <end position="277"/>
    </location>
</feature>
<dbReference type="InterPro" id="IPR002035">
    <property type="entry name" value="VWF_A"/>
</dbReference>
<protein>
    <submittedName>
        <fullName evidence="3">VWA domain-containing protein</fullName>
    </submittedName>
</protein>
<dbReference type="PROSITE" id="PS50234">
    <property type="entry name" value="VWFA"/>
    <property type="match status" value="1"/>
</dbReference>
<keyword evidence="4" id="KW-1185">Reference proteome</keyword>
<dbReference type="InterPro" id="IPR036465">
    <property type="entry name" value="vWFA_dom_sf"/>
</dbReference>
<evidence type="ECO:0000313" key="3">
    <source>
        <dbReference type="EMBL" id="MFC6152304.1"/>
    </source>
</evidence>
<evidence type="ECO:0000313" key="4">
    <source>
        <dbReference type="Proteomes" id="UP001596098"/>
    </source>
</evidence>
<dbReference type="RefSeq" id="WP_128220473.1">
    <property type="nucleotide sequence ID" value="NZ_CP034929.1"/>
</dbReference>
<reference evidence="4" key="1">
    <citation type="journal article" date="2019" name="Int. J. Syst. Evol. Microbiol.">
        <title>The Global Catalogue of Microorganisms (GCM) 10K type strain sequencing project: providing services to taxonomists for standard genome sequencing and annotation.</title>
        <authorList>
            <consortium name="The Broad Institute Genomics Platform"/>
            <consortium name="The Broad Institute Genome Sequencing Center for Infectious Disease"/>
            <person name="Wu L."/>
            <person name="Ma J."/>
        </authorList>
    </citation>
    <scope>NUCLEOTIDE SEQUENCE [LARGE SCALE GENOMIC DNA]</scope>
    <source>
        <strain evidence="4">DFY28</strain>
    </source>
</reference>
<dbReference type="Pfam" id="PF13519">
    <property type="entry name" value="VWA_2"/>
    <property type="match status" value="1"/>
</dbReference>
<name>A0ABW1QUT2_9ACTN</name>